<name>A0AB35IP57_9FIRM</name>
<reference evidence="1" key="1">
    <citation type="submission" date="2023-01" db="EMBL/GenBank/DDBJ databases">
        <title>Human gut microbiome strain richness.</title>
        <authorList>
            <person name="Chen-Liaw A."/>
        </authorList>
    </citation>
    <scope>NUCLEOTIDE SEQUENCE</scope>
    <source>
        <strain evidence="1">1001217st2_G6_1001217B_191108</strain>
    </source>
</reference>
<dbReference type="RefSeq" id="WP_272019186.1">
    <property type="nucleotide sequence ID" value="NZ_JAQLKE010000040.1"/>
</dbReference>
<evidence type="ECO:0000313" key="2">
    <source>
        <dbReference type="Proteomes" id="UP001211987"/>
    </source>
</evidence>
<organism evidence="1 2">
    <name type="scientific">Thomasclavelia ramosa</name>
    <dbReference type="NCBI Taxonomy" id="1547"/>
    <lineage>
        <taxon>Bacteria</taxon>
        <taxon>Bacillati</taxon>
        <taxon>Bacillota</taxon>
        <taxon>Erysipelotrichia</taxon>
        <taxon>Erysipelotrichales</taxon>
        <taxon>Coprobacillaceae</taxon>
        <taxon>Thomasclavelia</taxon>
    </lineage>
</organism>
<sequence>MDKYKLYKTEHDYAGCIPAIYNRLTGTFETWHDFKIVHFGFDDIDTLKWDDTYNFVARYDIFESGNSFRLELFIILQRKGLITKIYIDYIAPEDYEKVIEWLNDRSKYIQSLWKEAENRFKKL</sequence>
<proteinExistence type="predicted"/>
<dbReference type="EMBL" id="JAQLKE010000040">
    <property type="protein sequence ID" value="MDB7085441.1"/>
    <property type="molecule type" value="Genomic_DNA"/>
</dbReference>
<comment type="caution">
    <text evidence="1">The sequence shown here is derived from an EMBL/GenBank/DDBJ whole genome shotgun (WGS) entry which is preliminary data.</text>
</comment>
<evidence type="ECO:0000313" key="1">
    <source>
        <dbReference type="EMBL" id="MDB7085441.1"/>
    </source>
</evidence>
<accession>A0AB35IP57</accession>
<dbReference type="AlphaFoldDB" id="A0AB35IP57"/>
<protein>
    <submittedName>
        <fullName evidence="1">Uncharacterized protein</fullName>
    </submittedName>
</protein>
<gene>
    <name evidence="1" type="ORF">PM738_16660</name>
</gene>
<dbReference type="Proteomes" id="UP001211987">
    <property type="component" value="Unassembled WGS sequence"/>
</dbReference>